<sequence length="501" mass="55282">MPENILDVLEKTAGTYGSETAVCDPSSALSWHELVCHAKGIGTALCKDGCDNICLPVAVFADKSCAMLAAMFGAVYAGGFYVPINPEQPSARIASILTVLEPAAVIVQKSLVETLNSTGWKGRTLLLEDVFQETADEDLLNKNRGQINRNSPLYGLFTSGSTGVPKCVLISHGDVLDFIGHFVEIFHFAHDDVIGNQAPFDFDVSTKDIYSSMATGARMVLIPREYFSTPARLIDYLIDQKVTSLTWAVSALCIISGLKGFSYKVPSAIHRVMFSGEVMPARQLAIWQKYLPDALYVNLYGPSEITCNCTYEVIDHVVQKGEKLSLGKVFPGRKVVLLDKDGRQVDGIGAEGEIAVSGESLALGYYHNPEQTRTHFVMRDGVRTYLTGDLAAIGEDGKLYFAGRRDFQIKHMGHRIELEEVERGIDSMDGVERSCCAYNQERSLIIAYYTGTCDKRDLHIALKSRLPVYMVPNRFVHVKSFILNKNGKIDRKQLANLEAVQ</sequence>
<evidence type="ECO:0000259" key="1">
    <source>
        <dbReference type="Pfam" id="PF00501"/>
    </source>
</evidence>
<dbReference type="Proteomes" id="UP001286174">
    <property type="component" value="Unassembled WGS sequence"/>
</dbReference>
<proteinExistence type="predicted"/>
<feature type="domain" description="AMP-dependent synthetase/ligase" evidence="1">
    <location>
        <begin position="9"/>
        <end position="366"/>
    </location>
</feature>
<dbReference type="SUPFAM" id="SSF56801">
    <property type="entry name" value="Acetyl-CoA synthetase-like"/>
    <property type="match status" value="1"/>
</dbReference>
<organism evidence="2 3">
    <name type="scientific">Grylomicrobium aquisgranensis</name>
    <dbReference type="NCBI Taxonomy" id="2926318"/>
    <lineage>
        <taxon>Bacteria</taxon>
        <taxon>Bacillati</taxon>
        <taxon>Bacillota</taxon>
        <taxon>Erysipelotrichia</taxon>
        <taxon>Erysipelotrichales</taxon>
        <taxon>Erysipelotrichaceae</taxon>
        <taxon>Grylomicrobium</taxon>
    </lineage>
</organism>
<dbReference type="RefSeq" id="WP_370595883.1">
    <property type="nucleotide sequence ID" value="NZ_JALBUR010000009.1"/>
</dbReference>
<dbReference type="InterPro" id="IPR000873">
    <property type="entry name" value="AMP-dep_synth/lig_dom"/>
</dbReference>
<dbReference type="GO" id="GO:0031177">
    <property type="term" value="F:phosphopantetheine binding"/>
    <property type="evidence" value="ECO:0007669"/>
    <property type="project" value="TreeGrafter"/>
</dbReference>
<protein>
    <submittedName>
        <fullName evidence="2">AMP-binding protein</fullName>
    </submittedName>
</protein>
<keyword evidence="3" id="KW-1185">Reference proteome</keyword>
<comment type="caution">
    <text evidence="2">The sequence shown here is derived from an EMBL/GenBank/DDBJ whole genome shotgun (WGS) entry which is preliminary data.</text>
</comment>
<dbReference type="PANTHER" id="PTHR45527">
    <property type="entry name" value="NONRIBOSOMAL PEPTIDE SYNTHETASE"/>
    <property type="match status" value="1"/>
</dbReference>
<name>A0AB35U1B2_9FIRM</name>
<dbReference type="GO" id="GO:0044550">
    <property type="term" value="P:secondary metabolite biosynthetic process"/>
    <property type="evidence" value="ECO:0007669"/>
    <property type="project" value="TreeGrafter"/>
</dbReference>
<dbReference type="Gene3D" id="3.40.50.12780">
    <property type="entry name" value="N-terminal domain of ligase-like"/>
    <property type="match status" value="1"/>
</dbReference>
<dbReference type="Pfam" id="PF00501">
    <property type="entry name" value="AMP-binding"/>
    <property type="match status" value="1"/>
</dbReference>
<dbReference type="PANTHER" id="PTHR45527:SF1">
    <property type="entry name" value="FATTY ACID SYNTHASE"/>
    <property type="match status" value="1"/>
</dbReference>
<gene>
    <name evidence="2" type="ORF">MOZ60_05090</name>
</gene>
<dbReference type="AlphaFoldDB" id="A0AB35U1B2"/>
<dbReference type="EMBL" id="JALBUR010000009">
    <property type="protein sequence ID" value="MDX8419468.1"/>
    <property type="molecule type" value="Genomic_DNA"/>
</dbReference>
<reference evidence="2 3" key="1">
    <citation type="submission" date="2022-03" db="EMBL/GenBank/DDBJ databases">
        <title>Novel taxa within the pig intestine.</title>
        <authorList>
            <person name="Wylensek D."/>
            <person name="Bishof K."/>
            <person name="Afrizal A."/>
            <person name="Clavel T."/>
        </authorList>
    </citation>
    <scope>NUCLEOTIDE SEQUENCE [LARGE SCALE GENOMIC DNA]</scope>
    <source>
        <strain evidence="2 3">CLA-KB-P133</strain>
    </source>
</reference>
<dbReference type="GO" id="GO:0043041">
    <property type="term" value="P:amino acid activation for nonribosomal peptide biosynthetic process"/>
    <property type="evidence" value="ECO:0007669"/>
    <property type="project" value="TreeGrafter"/>
</dbReference>
<accession>A0AB35U1B2</accession>
<evidence type="ECO:0000313" key="2">
    <source>
        <dbReference type="EMBL" id="MDX8419468.1"/>
    </source>
</evidence>
<dbReference type="InterPro" id="IPR042099">
    <property type="entry name" value="ANL_N_sf"/>
</dbReference>
<evidence type="ECO:0000313" key="3">
    <source>
        <dbReference type="Proteomes" id="UP001286174"/>
    </source>
</evidence>
<dbReference type="GO" id="GO:0005737">
    <property type="term" value="C:cytoplasm"/>
    <property type="evidence" value="ECO:0007669"/>
    <property type="project" value="TreeGrafter"/>
</dbReference>
<dbReference type="InterPro" id="IPR045851">
    <property type="entry name" value="AMP-bd_C_sf"/>
</dbReference>
<dbReference type="Gene3D" id="3.30.300.30">
    <property type="match status" value="1"/>
</dbReference>